<dbReference type="EMBL" id="JAYMYQ010000008">
    <property type="protein sequence ID" value="KAK7315336.1"/>
    <property type="molecule type" value="Genomic_DNA"/>
</dbReference>
<keyword evidence="2" id="KW-1185">Reference proteome</keyword>
<comment type="caution">
    <text evidence="1">The sequence shown here is derived from an EMBL/GenBank/DDBJ whole genome shotgun (WGS) entry which is preliminary data.</text>
</comment>
<evidence type="ECO:0000313" key="2">
    <source>
        <dbReference type="Proteomes" id="UP001367508"/>
    </source>
</evidence>
<reference evidence="1 2" key="1">
    <citation type="submission" date="2024-01" db="EMBL/GenBank/DDBJ databases">
        <title>The genomes of 5 underutilized Papilionoideae crops provide insights into root nodulation and disease resistanc.</title>
        <authorList>
            <person name="Jiang F."/>
        </authorList>
    </citation>
    <scope>NUCLEOTIDE SEQUENCE [LARGE SCALE GENOMIC DNA]</scope>
    <source>
        <strain evidence="1">LVBAO_FW01</strain>
        <tissue evidence="1">Leaves</tissue>
    </source>
</reference>
<dbReference type="Proteomes" id="UP001367508">
    <property type="component" value="Unassembled WGS sequence"/>
</dbReference>
<accession>A0AAN9PY36</accession>
<proteinExistence type="predicted"/>
<sequence length="191" mass="21999">MVWLRWRITISSGNDLITYGNRNREVISGSSVEERYLFVRCPSNRCSKWKKGELDHLLCFLPRISQPCRSPNIVMRRKKEMLLERIIGKHRGKALMVENLVVLLMKSGVSETMLMPGQRIVELGRVDLVALSNPQGKSEFNMIMKDQTTNLPSFSLTKKTGLAVLLAVQHKPRFFEMFIFIKRIAYLADVT</sequence>
<gene>
    <name evidence="1" type="ORF">VNO77_33876</name>
</gene>
<protein>
    <submittedName>
        <fullName evidence="1">Uncharacterized protein</fullName>
    </submittedName>
</protein>
<name>A0AAN9PY36_CANGL</name>
<evidence type="ECO:0000313" key="1">
    <source>
        <dbReference type="EMBL" id="KAK7315336.1"/>
    </source>
</evidence>
<dbReference type="AlphaFoldDB" id="A0AAN9PY36"/>
<organism evidence="1 2">
    <name type="scientific">Canavalia gladiata</name>
    <name type="common">Sword bean</name>
    <name type="synonym">Dolichos gladiatus</name>
    <dbReference type="NCBI Taxonomy" id="3824"/>
    <lineage>
        <taxon>Eukaryota</taxon>
        <taxon>Viridiplantae</taxon>
        <taxon>Streptophyta</taxon>
        <taxon>Embryophyta</taxon>
        <taxon>Tracheophyta</taxon>
        <taxon>Spermatophyta</taxon>
        <taxon>Magnoliopsida</taxon>
        <taxon>eudicotyledons</taxon>
        <taxon>Gunneridae</taxon>
        <taxon>Pentapetalae</taxon>
        <taxon>rosids</taxon>
        <taxon>fabids</taxon>
        <taxon>Fabales</taxon>
        <taxon>Fabaceae</taxon>
        <taxon>Papilionoideae</taxon>
        <taxon>50 kb inversion clade</taxon>
        <taxon>NPAAA clade</taxon>
        <taxon>indigoferoid/millettioid clade</taxon>
        <taxon>Phaseoleae</taxon>
        <taxon>Canavalia</taxon>
    </lineage>
</organism>